<evidence type="ECO:0000313" key="2">
    <source>
        <dbReference type="Proteomes" id="UP000001188"/>
    </source>
</evidence>
<evidence type="ECO:0000313" key="1">
    <source>
        <dbReference type="EMBL" id="CAP52478.1"/>
    </source>
</evidence>
<protein>
    <submittedName>
        <fullName evidence="1">Uncharacterized protein</fullName>
    </submittedName>
</protein>
<name>B0RXB2_XANCB</name>
<dbReference type="KEGG" id="xca:xcc-b100_3113"/>
<dbReference type="Proteomes" id="UP000001188">
    <property type="component" value="Chromosome"/>
</dbReference>
<sequence length="59" mass="6583">MQTLGLPNNKNIYVIHSGRTFVSDCRRSKGFIAPPIAFRGVIIILFKKSVLSESAYILT</sequence>
<proteinExistence type="predicted"/>
<gene>
    <name evidence="1" type="ORF">XCCB100_3113</name>
</gene>
<reference evidence="1 2" key="1">
    <citation type="journal article" date="2008" name="J. Biotechnol.">
        <title>The genome of Xanthomonas campestris pv. campestris B100 and its use for the reconstruction of metabolic pathways involved in xanthan biosynthesis.</title>
        <authorList>
            <person name="Vorholter F.J."/>
            <person name="Schneiker S."/>
            <person name="Goesmann A."/>
            <person name="Krause L."/>
            <person name="Bekel T."/>
            <person name="Kaiser O."/>
            <person name="Linke B."/>
            <person name="Patschkowski T."/>
            <person name="Ruckert C."/>
            <person name="Schmid J."/>
            <person name="Sidhu V.K."/>
            <person name="Sieber V."/>
            <person name="Tauch A."/>
            <person name="Watt S.A."/>
            <person name="Weisshaar B."/>
            <person name="Becker A."/>
            <person name="Niehaus K."/>
            <person name="Puhler A."/>
        </authorList>
    </citation>
    <scope>NUCLEOTIDE SEQUENCE [LARGE SCALE GENOMIC DNA]</scope>
    <source>
        <strain evidence="1 2">B100</strain>
    </source>
</reference>
<dbReference type="AlphaFoldDB" id="B0RXB2"/>
<dbReference type="HOGENOM" id="CLU_2959775_0_0_6"/>
<dbReference type="EMBL" id="AM920689">
    <property type="protein sequence ID" value="CAP52478.1"/>
    <property type="molecule type" value="Genomic_DNA"/>
</dbReference>
<organism evidence="1 2">
    <name type="scientific">Xanthomonas campestris pv. campestris (strain B100)</name>
    <dbReference type="NCBI Taxonomy" id="509169"/>
    <lineage>
        <taxon>Bacteria</taxon>
        <taxon>Pseudomonadati</taxon>
        <taxon>Pseudomonadota</taxon>
        <taxon>Gammaproteobacteria</taxon>
        <taxon>Lysobacterales</taxon>
        <taxon>Lysobacteraceae</taxon>
        <taxon>Xanthomonas</taxon>
    </lineage>
</organism>
<accession>B0RXB2</accession>